<sequence length="1133" mass="128225">MLRKILVLTDEFCSNLNTFDVQLDAWTQKQERISTKGEFLASRRFNRLLSLSSFVQEHVQLTMDDLCQVFYSVGTAPQDHEQVFASLYPSIDEHDRGEVSWWQQLEFYNLKENAPLTPELLQCFQGALFFFTKPLSRDTRVPAELFTGELAPQCPVLAFNVRVEKETWDAFSVSCVFAPEPHNEQVPLWRETWREFNRLCSALALSHARIVAADAFTAALFTEGAQVFANYFHEEQEPTIALVPQAVAPFRRSYSVLSFFKTQRLLNLLAYKEFLTQELLAASWDKDNAVTGTTVAQLALRDALPIVAKPTFGSTDYKLKQAALKQLLTYEVPKLKQERCFNWGLARARAEQLLKVCAQPQEALRDAASWAYEFDLGSDKKEMAATVHDLTAKPLTIAISSSYIARSPAWEMSPLGAAIIAIVLRAFPQARLVLCIDNALYSFSDSLVFDDQIIAQDSAALMCPQASLAAYESEHSSERLTLSAKLRQECSNLLRLHMVLQDWLVRRGVSIEDQLGLKGARQFDVTKAQALKCGWLDNKKPTELKHLLAGFAEVRRHKVGSPDFQEEDKLIAACYVGFEYEHYLPDDVDLLITDRDYAWLYATGKGLPVLRLEPDLSVQQPVCADYFLIKEYYGLYADEPVPKPLLEQIAKLYTAMPTASLTLQLPKQVSPAPAVLFPCIKMSELLHKGDLLALLKDQGSKVDIQSIKAQLTAFYEEVYAVERFIYQNLCDPEKDNPDFDDPKLALTRYHDWRKVAARIAALPAEMSNVPLERLTAYVNPWSEGANSEARGLDSIAKTLATLKAGALQQVAQYSNYSFSGRYELQWLFLRFLNLLEHLPAEFTMQQLGAYMYQCMLESQFSDAVEVEEAMHHIRGDAVLSVGCSRGDELADLAHYFPLQPVVGVDINVQALDLWEQLRKLRPLLDPARVQAYTWTELEQNFALHSFGVITAMTVFCHHPQTLALATSRDVYAYSLFVVQMAELMNWLQPNGLICLFNANYRLEDVEFTDKLITPLFPYSVETKLANLPDTAKRAAMVKAPVSAESTVREYREYYYQTVAQIYSAQNQSQGAGQTQPKPLKLYLPELLVRAYTLSTEADKFGYTALFDREENRTNAMRASILRVTTTTTTTTTE</sequence>
<dbReference type="SUPFAM" id="SSF53335">
    <property type="entry name" value="S-adenosyl-L-methionine-dependent methyltransferases"/>
    <property type="match status" value="1"/>
</dbReference>
<evidence type="ECO:0000313" key="1">
    <source>
        <dbReference type="EMBL" id="MBU3844995.1"/>
    </source>
</evidence>
<dbReference type="GO" id="GO:0008168">
    <property type="term" value="F:methyltransferase activity"/>
    <property type="evidence" value="ECO:0007669"/>
    <property type="project" value="UniProtKB-KW"/>
</dbReference>
<name>A0A948TH82_9GAMM</name>
<proteinExistence type="predicted"/>
<reference evidence="1" key="1">
    <citation type="journal article" date="2021" name="PeerJ">
        <title>Extensive microbial diversity within the chicken gut microbiome revealed by metagenomics and culture.</title>
        <authorList>
            <person name="Gilroy R."/>
            <person name="Ravi A."/>
            <person name="Getino M."/>
            <person name="Pursley I."/>
            <person name="Horton D.L."/>
            <person name="Alikhan N.F."/>
            <person name="Baker D."/>
            <person name="Gharbi K."/>
            <person name="Hall N."/>
            <person name="Watson M."/>
            <person name="Adriaenssens E.M."/>
            <person name="Foster-Nyarko E."/>
            <person name="Jarju S."/>
            <person name="Secka A."/>
            <person name="Antonio M."/>
            <person name="Oren A."/>
            <person name="Chaudhuri R.R."/>
            <person name="La Ragione R."/>
            <person name="Hildebrand F."/>
            <person name="Pallen M.J."/>
        </authorList>
    </citation>
    <scope>NUCLEOTIDE SEQUENCE</scope>
    <source>
        <strain evidence="1">378</strain>
    </source>
</reference>
<dbReference type="Gene3D" id="3.40.50.150">
    <property type="entry name" value="Vaccinia Virus protein VP39"/>
    <property type="match status" value="1"/>
</dbReference>
<gene>
    <name evidence="1" type="ORF">H9847_09080</name>
</gene>
<dbReference type="InterPro" id="IPR029063">
    <property type="entry name" value="SAM-dependent_MTases_sf"/>
</dbReference>
<dbReference type="Proteomes" id="UP000733611">
    <property type="component" value="Unassembled WGS sequence"/>
</dbReference>
<comment type="caution">
    <text evidence="1">The sequence shown here is derived from an EMBL/GenBank/DDBJ whole genome shotgun (WGS) entry which is preliminary data.</text>
</comment>
<dbReference type="EMBL" id="JAHLFE010000186">
    <property type="protein sequence ID" value="MBU3844995.1"/>
    <property type="molecule type" value="Genomic_DNA"/>
</dbReference>
<reference evidence="1" key="2">
    <citation type="submission" date="2021-04" db="EMBL/GenBank/DDBJ databases">
        <authorList>
            <person name="Gilroy R."/>
        </authorList>
    </citation>
    <scope>NUCLEOTIDE SEQUENCE</scope>
    <source>
        <strain evidence="1">378</strain>
    </source>
</reference>
<accession>A0A948TH82</accession>
<keyword evidence="1" id="KW-0808">Transferase</keyword>
<protein>
    <submittedName>
        <fullName evidence="1">Class I SAM-dependent methyltransferase</fullName>
    </submittedName>
</protein>
<keyword evidence="1" id="KW-0489">Methyltransferase</keyword>
<organism evidence="1 2">
    <name type="scientific">Candidatus Anaerobiospirillum pullicola</name>
    <dbReference type="NCBI Taxonomy" id="2838451"/>
    <lineage>
        <taxon>Bacteria</taxon>
        <taxon>Pseudomonadati</taxon>
        <taxon>Pseudomonadota</taxon>
        <taxon>Gammaproteobacteria</taxon>
        <taxon>Aeromonadales</taxon>
        <taxon>Succinivibrionaceae</taxon>
        <taxon>Anaerobiospirillum</taxon>
    </lineage>
</organism>
<dbReference type="GO" id="GO:0032259">
    <property type="term" value="P:methylation"/>
    <property type="evidence" value="ECO:0007669"/>
    <property type="project" value="UniProtKB-KW"/>
</dbReference>
<evidence type="ECO:0000313" key="2">
    <source>
        <dbReference type="Proteomes" id="UP000733611"/>
    </source>
</evidence>
<dbReference type="AlphaFoldDB" id="A0A948TH82"/>